<organism evidence="1 2">
    <name type="scientific">Halalkalibaculum roseum</name>
    <dbReference type="NCBI Taxonomy" id="2709311"/>
    <lineage>
        <taxon>Bacteria</taxon>
        <taxon>Pseudomonadati</taxon>
        <taxon>Balneolota</taxon>
        <taxon>Balneolia</taxon>
        <taxon>Balneolales</taxon>
        <taxon>Balneolaceae</taxon>
        <taxon>Halalkalibaculum</taxon>
    </lineage>
</organism>
<dbReference type="PANTHER" id="PTHR31118:SF12">
    <property type="entry name" value="CYCLASE-LIKE PROTEIN 2"/>
    <property type="match status" value="1"/>
</dbReference>
<reference evidence="1 2" key="1">
    <citation type="submission" date="2020-02" db="EMBL/GenBank/DDBJ databases">
        <title>Balneolaceae bacterium YR4-1, complete genome.</title>
        <authorList>
            <person name="Li Y."/>
            <person name="Wu S."/>
        </authorList>
    </citation>
    <scope>NUCLEOTIDE SEQUENCE [LARGE SCALE GENOMIC DNA]</scope>
    <source>
        <strain evidence="1 2">YR4-1</strain>
    </source>
</reference>
<accession>A0A6M1T5W6</accession>
<dbReference type="PANTHER" id="PTHR31118">
    <property type="entry name" value="CYCLASE-LIKE PROTEIN 2"/>
    <property type="match status" value="1"/>
</dbReference>
<protein>
    <recommendedName>
        <fullName evidence="3">Cyclase family protein</fullName>
    </recommendedName>
</protein>
<evidence type="ECO:0000313" key="1">
    <source>
        <dbReference type="EMBL" id="NGP77375.1"/>
    </source>
</evidence>
<dbReference type="AlphaFoldDB" id="A0A6M1T5W6"/>
<dbReference type="InterPro" id="IPR007325">
    <property type="entry name" value="KFase/CYL"/>
</dbReference>
<dbReference type="Gene3D" id="3.50.30.50">
    <property type="entry name" value="Putative cyclase"/>
    <property type="match status" value="1"/>
</dbReference>
<dbReference type="GO" id="GO:0004061">
    <property type="term" value="F:arylformamidase activity"/>
    <property type="evidence" value="ECO:0007669"/>
    <property type="project" value="InterPro"/>
</dbReference>
<dbReference type="PROSITE" id="PS51257">
    <property type="entry name" value="PROKAR_LIPOPROTEIN"/>
    <property type="match status" value="1"/>
</dbReference>
<proteinExistence type="predicted"/>
<dbReference type="GO" id="GO:0019441">
    <property type="term" value="P:L-tryptophan catabolic process to kynurenine"/>
    <property type="evidence" value="ECO:0007669"/>
    <property type="project" value="InterPro"/>
</dbReference>
<dbReference type="RefSeq" id="WP_165142729.1">
    <property type="nucleotide sequence ID" value="NZ_JAALLT010000004.1"/>
</dbReference>
<keyword evidence="2" id="KW-1185">Reference proteome</keyword>
<dbReference type="Pfam" id="PF04199">
    <property type="entry name" value="Cyclase"/>
    <property type="match status" value="1"/>
</dbReference>
<evidence type="ECO:0000313" key="2">
    <source>
        <dbReference type="Proteomes" id="UP000473278"/>
    </source>
</evidence>
<comment type="caution">
    <text evidence="1">The sequence shown here is derived from an EMBL/GenBank/DDBJ whole genome shotgun (WGS) entry which is preliminary data.</text>
</comment>
<dbReference type="SUPFAM" id="SSF102198">
    <property type="entry name" value="Putative cyclase"/>
    <property type="match status" value="1"/>
</dbReference>
<dbReference type="Proteomes" id="UP000473278">
    <property type="component" value="Unassembled WGS sequence"/>
</dbReference>
<name>A0A6M1T5W6_9BACT</name>
<evidence type="ECO:0008006" key="3">
    <source>
        <dbReference type="Google" id="ProtNLM"/>
    </source>
</evidence>
<dbReference type="EMBL" id="JAALLT010000004">
    <property type="protein sequence ID" value="NGP77375.1"/>
    <property type="molecule type" value="Genomic_DNA"/>
</dbReference>
<sequence length="285" mass="31296">MINKKILPAEDIAMSGQIRLALGSVALIMFITVGCGVDQHDSDFNPETILPKEIIDLSPVITENLTEQIWGKAALQMLGFRGTTNFVHVGIDTPTYVRNSYIELFNHGGAHLDAPNHMDKDGMSIEGWDLKKLIGPVKILDATSYKENQPIPVEPLIELNLSSRDIFILHVAYTPPGDDKDLPSYPFLSSEAVEYLASIPVKAVATDAFSIESFTGFAERVEVGFTGYESLIPNHHAILTNGIPLFEALENVSELLDKEDVIFLGFPLKIKNGNASPVRAVAFVY</sequence>
<dbReference type="InterPro" id="IPR037175">
    <property type="entry name" value="KFase_sf"/>
</dbReference>
<gene>
    <name evidence="1" type="ORF">G3570_12070</name>
</gene>